<reference evidence="13" key="1">
    <citation type="submission" date="2016-06" db="EMBL/GenBank/DDBJ databases">
        <authorList>
            <person name="Butler K."/>
        </authorList>
    </citation>
    <scope>NUCLEOTIDE SEQUENCE [LARGE SCALE GENOMIC DNA]</scope>
    <source>
        <strain evidence="13">GCSL-Mp20</strain>
    </source>
</reference>
<evidence type="ECO:0000256" key="8">
    <source>
        <dbReference type="ARBA" id="ARBA00026100"/>
    </source>
</evidence>
<dbReference type="GO" id="GO:0006508">
    <property type="term" value="P:proteolysis"/>
    <property type="evidence" value="ECO:0007669"/>
    <property type="project" value="UniProtKB-KW"/>
</dbReference>
<keyword evidence="3 9" id="KW-0479">Metal-binding</keyword>
<dbReference type="PANTHER" id="PTHR11804">
    <property type="entry name" value="PROTEASE M3 THIMET OLIGOPEPTIDASE-RELATED"/>
    <property type="match status" value="1"/>
</dbReference>
<dbReference type="InterPro" id="IPR001567">
    <property type="entry name" value="Pept_M3A_M3B_dom"/>
</dbReference>
<comment type="cofactor">
    <cofactor evidence="9">
        <name>Zn(2+)</name>
        <dbReference type="ChEBI" id="CHEBI:29105"/>
    </cofactor>
    <text evidence="9">Binds 1 zinc ion.</text>
</comment>
<name>A0A1B8H2F1_9GAMM</name>
<dbReference type="InterPro" id="IPR034005">
    <property type="entry name" value="M3A_DCP"/>
</dbReference>
<dbReference type="InterPro" id="IPR024077">
    <property type="entry name" value="Neurolysin/TOP_dom2"/>
</dbReference>
<dbReference type="NCBIfam" id="NF008159">
    <property type="entry name" value="PRK10911.1"/>
    <property type="match status" value="1"/>
</dbReference>
<dbReference type="SUPFAM" id="SSF55486">
    <property type="entry name" value="Metalloproteases ('zincins'), catalytic domain"/>
    <property type="match status" value="1"/>
</dbReference>
<evidence type="ECO:0000256" key="3">
    <source>
        <dbReference type="ARBA" id="ARBA00022723"/>
    </source>
</evidence>
<evidence type="ECO:0000313" key="13">
    <source>
        <dbReference type="Proteomes" id="UP000092377"/>
    </source>
</evidence>
<dbReference type="InterPro" id="IPR024080">
    <property type="entry name" value="Neurolysin/TOP_N"/>
</dbReference>
<proteinExistence type="inferred from homology"/>
<dbReference type="InterPro" id="IPR045090">
    <property type="entry name" value="Pept_M3A_M3B"/>
</dbReference>
<comment type="similarity">
    <text evidence="1 9">Belongs to the peptidase M3 family.</text>
</comment>
<feature type="domain" description="Oligopeptidase A N-terminal" evidence="11">
    <location>
        <begin position="31"/>
        <end position="150"/>
    </location>
</feature>
<evidence type="ECO:0000256" key="4">
    <source>
        <dbReference type="ARBA" id="ARBA00022801"/>
    </source>
</evidence>
<keyword evidence="2 9" id="KW-0645">Protease</keyword>
<accession>A0A1B8H2F1</accession>
<dbReference type="GO" id="GO:0006518">
    <property type="term" value="P:peptide metabolic process"/>
    <property type="evidence" value="ECO:0007669"/>
    <property type="project" value="TreeGrafter"/>
</dbReference>
<comment type="caution">
    <text evidence="12">The sequence shown here is derived from an EMBL/GenBank/DDBJ whole genome shotgun (WGS) entry which is preliminary data.</text>
</comment>
<gene>
    <name evidence="12" type="ORF">AYY18_11185</name>
</gene>
<dbReference type="AlphaFoldDB" id="A0A1B8H2F1"/>
<sequence>MMNPLLSPTKNQLPAFSAINPECIVPAVKETLDNYRQTVEQVMSHAPDFTWENVCVPLAEAGDKLSRVWSPVGHLNSVKNSPELREAYEQCLPLLSEFSTWMGQHEGLYNAYKALKASPEFASLSQAQRKSIENSLRDFELSGIGLPAEKQKRYGEISARLSELGSLYSNNVLDATMGWSKLITDEEMLKGLPESAVAGAKALAESKGDKGWLFTLDMPSYLPVMTYADNRELRKEMSEAYGTRASELGPNGGKWDNSDVMAEILALRYELAQLLGFKNYAEKSLATKMAENPAQVLEFLNDLAERAHHQGEQEVAQLAAFAKEQYGIDKLEPWDMAYFADKQKQHLFAISDEQLRPYFPEEKAISGLFEVIRRIYGITAKERFGVETWHPDVRFFDLFDSTGELRGSFYLDLYAREHKRGGAWMDDCIGRMRHADNSLQKPVAYLTCNFNKPVGDKPALFTHDEVLTLFHEFGHGLHHMLTQIEVADVSGINGVPWDAVELPSQFMENWCWEPDALAFISGHYETGEPLPQSLLDSMLAAKNYQSAMFILRQLEFGLFDFTLHAEYDPAIGAQIMPVLSAVKAKVSVVPGAPWSRFPHAFSHIFAGGYAAGYYSYLWADVLAADAFSRFSEEGIFNPVTGQSFLDNILSRGGSEEPMVLFERFRGRKPELDAMLKGYGING</sequence>
<dbReference type="GO" id="GO:0004222">
    <property type="term" value="F:metalloendopeptidase activity"/>
    <property type="evidence" value="ECO:0007669"/>
    <property type="project" value="UniProtKB-EC"/>
</dbReference>
<dbReference type="Gene3D" id="1.20.1050.40">
    <property type="entry name" value="Endopeptidase. Chain P, domain 1"/>
    <property type="match status" value="1"/>
</dbReference>
<feature type="domain" description="Peptidase M3A/M3B catalytic" evidence="10">
    <location>
        <begin position="224"/>
        <end position="679"/>
    </location>
</feature>
<dbReference type="InterPro" id="IPR024079">
    <property type="entry name" value="MetalloPept_cat_dom_sf"/>
</dbReference>
<dbReference type="EMBL" id="LZEY01000059">
    <property type="protein sequence ID" value="OBU03252.1"/>
    <property type="molecule type" value="Genomic_DNA"/>
</dbReference>
<keyword evidence="13" id="KW-1185">Reference proteome</keyword>
<evidence type="ECO:0000256" key="7">
    <source>
        <dbReference type="ARBA" id="ARBA00024603"/>
    </source>
</evidence>
<evidence type="ECO:0000259" key="11">
    <source>
        <dbReference type="Pfam" id="PF19310"/>
    </source>
</evidence>
<organism evidence="12 13">
    <name type="scientific">Morganella psychrotolerans</name>
    <dbReference type="NCBI Taxonomy" id="368603"/>
    <lineage>
        <taxon>Bacteria</taxon>
        <taxon>Pseudomonadati</taxon>
        <taxon>Pseudomonadota</taxon>
        <taxon>Gammaproteobacteria</taxon>
        <taxon>Enterobacterales</taxon>
        <taxon>Morganellaceae</taxon>
        <taxon>Morganella</taxon>
    </lineage>
</organism>
<keyword evidence="4 9" id="KW-0378">Hydrolase</keyword>
<evidence type="ECO:0000256" key="1">
    <source>
        <dbReference type="ARBA" id="ARBA00006040"/>
    </source>
</evidence>
<dbReference type="FunFam" id="3.40.390.10:FF:000009">
    <property type="entry name" value="Oligopeptidase A"/>
    <property type="match status" value="1"/>
</dbReference>
<evidence type="ECO:0000256" key="6">
    <source>
        <dbReference type="ARBA" id="ARBA00023049"/>
    </source>
</evidence>
<dbReference type="PANTHER" id="PTHR11804:SF84">
    <property type="entry name" value="SACCHAROLYSIN"/>
    <property type="match status" value="1"/>
</dbReference>
<keyword evidence="5 9" id="KW-0862">Zinc</keyword>
<keyword evidence="6 9" id="KW-0482">Metalloprotease</keyword>
<dbReference type="OrthoDB" id="9773538at2"/>
<evidence type="ECO:0000256" key="2">
    <source>
        <dbReference type="ARBA" id="ARBA00022670"/>
    </source>
</evidence>
<dbReference type="GO" id="GO:0046872">
    <property type="term" value="F:metal ion binding"/>
    <property type="evidence" value="ECO:0007669"/>
    <property type="project" value="UniProtKB-UniRule"/>
</dbReference>
<dbReference type="Pfam" id="PF01432">
    <property type="entry name" value="Peptidase_M3"/>
    <property type="match status" value="1"/>
</dbReference>
<evidence type="ECO:0000259" key="10">
    <source>
        <dbReference type="Pfam" id="PF01432"/>
    </source>
</evidence>
<dbReference type="Proteomes" id="UP000092377">
    <property type="component" value="Unassembled WGS sequence"/>
</dbReference>
<dbReference type="CDD" id="cd06456">
    <property type="entry name" value="M3A_DCP"/>
    <property type="match status" value="1"/>
</dbReference>
<comment type="catalytic activity">
    <reaction evidence="7">
        <text>Hydrolysis of oligopeptides, with broad specificity. Gly or Ala commonly occur as P1 or P1' residues, but more distant residues are also important, as is shown by the fact that Z-Gly-Pro-Gly-|-Gly-Pro-Ala is cleaved, but not Z-(Gly)(5).</text>
        <dbReference type="EC" id="3.4.24.70"/>
    </reaction>
</comment>
<dbReference type="Gene3D" id="3.40.390.10">
    <property type="entry name" value="Collagenase (Catalytic Domain)"/>
    <property type="match status" value="1"/>
</dbReference>
<dbReference type="EC" id="3.4.24.70" evidence="8"/>
<evidence type="ECO:0000256" key="5">
    <source>
        <dbReference type="ARBA" id="ARBA00022833"/>
    </source>
</evidence>
<protein>
    <recommendedName>
        <fullName evidence="8">oligopeptidase A</fullName>
        <ecNumber evidence="8">3.4.24.70</ecNumber>
    </recommendedName>
</protein>
<dbReference type="GO" id="GO:0005829">
    <property type="term" value="C:cytosol"/>
    <property type="evidence" value="ECO:0007669"/>
    <property type="project" value="UniProtKB-ARBA"/>
</dbReference>
<evidence type="ECO:0000256" key="9">
    <source>
        <dbReference type="RuleBase" id="RU003435"/>
    </source>
</evidence>
<dbReference type="Gene3D" id="1.10.1370.10">
    <property type="entry name" value="Neurolysin, domain 3"/>
    <property type="match status" value="1"/>
</dbReference>
<evidence type="ECO:0000313" key="12">
    <source>
        <dbReference type="EMBL" id="OBU03252.1"/>
    </source>
</evidence>
<dbReference type="InterPro" id="IPR045666">
    <property type="entry name" value="OpdA_N"/>
</dbReference>
<dbReference type="Pfam" id="PF19310">
    <property type="entry name" value="TOP_N"/>
    <property type="match status" value="1"/>
</dbReference>
<dbReference type="RefSeq" id="WP_067406075.1">
    <property type="nucleotide sequence ID" value="NZ_LZEY01000059.1"/>
</dbReference>